<dbReference type="AlphaFoldDB" id="B7AWK2"/>
<organism evidence="1 2">
    <name type="scientific">[Bacteroides] pectinophilus ATCC 43243</name>
    <dbReference type="NCBI Taxonomy" id="483218"/>
    <lineage>
        <taxon>Bacteria</taxon>
        <taxon>Bacillati</taxon>
        <taxon>Bacillota</taxon>
        <taxon>Clostridia</taxon>
        <taxon>Eubacteriales</taxon>
    </lineage>
</organism>
<dbReference type="EMBL" id="ABVQ01000037">
    <property type="protein sequence ID" value="EEC56593.1"/>
    <property type="molecule type" value="Genomic_DNA"/>
</dbReference>
<keyword evidence="2" id="KW-1185">Reference proteome</keyword>
<accession>B7AWK2</accession>
<dbReference type="Proteomes" id="UP000003136">
    <property type="component" value="Unassembled WGS sequence"/>
</dbReference>
<evidence type="ECO:0000313" key="2">
    <source>
        <dbReference type="Proteomes" id="UP000003136"/>
    </source>
</evidence>
<proteinExistence type="predicted"/>
<name>B7AWK2_9FIRM</name>
<reference evidence="1 2" key="2">
    <citation type="submission" date="2008-11" db="EMBL/GenBank/DDBJ databases">
        <authorList>
            <person name="Fulton L."/>
            <person name="Clifton S."/>
            <person name="Fulton B."/>
            <person name="Xu J."/>
            <person name="Minx P."/>
            <person name="Pepin K.H."/>
            <person name="Johnson M."/>
            <person name="Bhonagiri V."/>
            <person name="Nash W.E."/>
            <person name="Mardis E.R."/>
            <person name="Wilson R.K."/>
        </authorList>
    </citation>
    <scope>NUCLEOTIDE SEQUENCE [LARGE SCALE GENOMIC DNA]</scope>
    <source>
        <strain evidence="1 2">ATCC 43243</strain>
    </source>
</reference>
<reference evidence="1 2" key="1">
    <citation type="submission" date="2008-11" db="EMBL/GenBank/DDBJ databases">
        <title>Draft genome sequence of Bacteroides pectinophilus (ATCC 43243).</title>
        <authorList>
            <person name="Sudarsanam P."/>
            <person name="Ley R."/>
            <person name="Guruge J."/>
            <person name="Turnbaugh P.J."/>
            <person name="Mahowald M."/>
            <person name="Liep D."/>
            <person name="Gordon J."/>
        </authorList>
    </citation>
    <scope>NUCLEOTIDE SEQUENCE [LARGE SCALE GENOMIC DNA]</scope>
    <source>
        <strain evidence="1 2">ATCC 43243</strain>
    </source>
</reference>
<dbReference type="HOGENOM" id="CLU_2987118_0_0_9"/>
<protein>
    <submittedName>
        <fullName evidence="1">Uncharacterized protein</fullName>
    </submittedName>
</protein>
<gene>
    <name evidence="1" type="ORF">BACPEC_03102</name>
</gene>
<sequence length="57" mass="6167">MCSVVDNFLNFVEGAQIHHPLGRCCAFSKGSCRGQSATSYPITGCRHLVELKASLLL</sequence>
<comment type="caution">
    <text evidence="1">The sequence shown here is derived from an EMBL/GenBank/DDBJ whole genome shotgun (WGS) entry which is preliminary data.</text>
</comment>
<evidence type="ECO:0000313" key="1">
    <source>
        <dbReference type="EMBL" id="EEC56593.1"/>
    </source>
</evidence>
<dbReference type="STRING" id="483218.BACPEC_03102"/>